<dbReference type="InterPro" id="IPR050715">
    <property type="entry name" value="LRR-SigEffector_domain"/>
</dbReference>
<gene>
    <name evidence="5" type="ORF">OSTQU699_LOCUS2883</name>
</gene>
<dbReference type="GO" id="GO:0005930">
    <property type="term" value="C:axoneme"/>
    <property type="evidence" value="ECO:0007669"/>
    <property type="project" value="UniProtKB-SubCell"/>
</dbReference>
<dbReference type="InterPro" id="IPR003591">
    <property type="entry name" value="Leu-rich_rpt_typical-subtyp"/>
</dbReference>
<accession>A0A8S1IRK7</accession>
<dbReference type="SMART" id="SM00369">
    <property type="entry name" value="LRR_TYP"/>
    <property type="match status" value="8"/>
</dbReference>
<keyword evidence="2" id="KW-0433">Leucine-rich repeat</keyword>
<sequence>MSWRAGYVGAVSSGVVWSAAAPKSPKVVVRKSPGWHPLVAGCGFPQSRCGRELSAALTFQPSPFLQLIGRHRMAFGPARALGTQAAGQDGGDAREEEVATEEEAVTAKQARIKVSIAKSTGRLDLSECGLTSVPPEVFDVSDLRDLSLAGNRIWELPREIGQLTCLERLVLAGNLLKVVPDEIGKLMQLEGLWIHGNLLEMLPDSISNLTRLAKCSLAGNRLAALPPGFGLLRSLQQLDVSGNQLVSLPDSLCSLQDLRVLSLHGNQLRDLPKSFGDLLGLEELSLQGNCLTTVADLPRNLRNLSLADNLLTCFGSHPGRLENLMELKSVSLYGNQLQDVPPGLLALPKLKSIWLEGNPLAEDAMDQISSPSQWGPSLKSVGLDQNQFPVLKAQAWQQSGTVLKFSKCSQSTYGYFKLASVDGHNGAARQPSSNGVSTASMLVVAFGSAPGVPNWGGLLKRVQSKIAASEEDLRSVTFDTLFVVDPKRSWYGASESDDGMLNHYRRNLQAVTSRYDHVVMIGDSMGASGALLFASLATSVLAFCPQVDLSSSSIRPASGQEGWARFKDRVLEGVGQSSASVTVLSGSWEHDMEQVRQLPQEQINWKVFHVDTHRLAIHLENAGRLVPLVLGALAEEVKVPSGTTRAANML</sequence>
<feature type="domain" description="Disease resistance R13L4/SHOC-2-like LRR" evidence="4">
    <location>
        <begin position="136"/>
        <end position="216"/>
    </location>
</feature>
<dbReference type="InterPro" id="IPR001611">
    <property type="entry name" value="Leu-rich_rpt"/>
</dbReference>
<keyword evidence="3" id="KW-0677">Repeat</keyword>
<name>A0A8S1IRK7_9CHLO</name>
<proteinExistence type="predicted"/>
<dbReference type="Proteomes" id="UP000708148">
    <property type="component" value="Unassembled WGS sequence"/>
</dbReference>
<dbReference type="PROSITE" id="PS51450">
    <property type="entry name" value="LRR"/>
    <property type="match status" value="2"/>
</dbReference>
<dbReference type="Pfam" id="PF23598">
    <property type="entry name" value="LRR_14"/>
    <property type="match status" value="1"/>
</dbReference>
<organism evidence="5 6">
    <name type="scientific">Ostreobium quekettii</name>
    <dbReference type="NCBI Taxonomy" id="121088"/>
    <lineage>
        <taxon>Eukaryota</taxon>
        <taxon>Viridiplantae</taxon>
        <taxon>Chlorophyta</taxon>
        <taxon>core chlorophytes</taxon>
        <taxon>Ulvophyceae</taxon>
        <taxon>TCBD clade</taxon>
        <taxon>Bryopsidales</taxon>
        <taxon>Ostreobineae</taxon>
        <taxon>Ostreobiaceae</taxon>
        <taxon>Ostreobium</taxon>
    </lineage>
</organism>
<keyword evidence="6" id="KW-1185">Reference proteome</keyword>
<dbReference type="InterPro" id="IPR032675">
    <property type="entry name" value="LRR_dom_sf"/>
</dbReference>
<evidence type="ECO:0000313" key="6">
    <source>
        <dbReference type="Proteomes" id="UP000708148"/>
    </source>
</evidence>
<comment type="subcellular location">
    <subcellularLocation>
        <location evidence="1">Cytoplasm</location>
        <location evidence="1">Cytoskeleton</location>
        <location evidence="1">Cilium axoneme</location>
    </subcellularLocation>
</comment>
<protein>
    <recommendedName>
        <fullName evidence="4">Disease resistance R13L4/SHOC-2-like LRR domain-containing protein</fullName>
    </recommendedName>
</protein>
<dbReference type="OrthoDB" id="676979at2759"/>
<dbReference type="EMBL" id="CAJHUC010000670">
    <property type="protein sequence ID" value="CAD7697524.1"/>
    <property type="molecule type" value="Genomic_DNA"/>
</dbReference>
<dbReference type="PANTHER" id="PTHR45752">
    <property type="entry name" value="LEUCINE-RICH REPEAT-CONTAINING"/>
    <property type="match status" value="1"/>
</dbReference>
<dbReference type="PANTHER" id="PTHR45752:SF187">
    <property type="entry name" value="LEUCINE-RICH REPEAT AND IQ DOMAIN-CONTAINING PROTEIN 4"/>
    <property type="match status" value="1"/>
</dbReference>
<evidence type="ECO:0000256" key="2">
    <source>
        <dbReference type="ARBA" id="ARBA00022614"/>
    </source>
</evidence>
<dbReference type="InterPro" id="IPR055414">
    <property type="entry name" value="LRR_R13L4/SHOC2-like"/>
</dbReference>
<reference evidence="5" key="1">
    <citation type="submission" date="2020-12" db="EMBL/GenBank/DDBJ databases">
        <authorList>
            <person name="Iha C."/>
        </authorList>
    </citation>
    <scope>NUCLEOTIDE SEQUENCE</scope>
</reference>
<dbReference type="Pfam" id="PF13855">
    <property type="entry name" value="LRR_8"/>
    <property type="match status" value="1"/>
</dbReference>
<dbReference type="SMART" id="SM00364">
    <property type="entry name" value="LRR_BAC"/>
    <property type="match status" value="3"/>
</dbReference>
<dbReference type="Gene3D" id="3.80.10.10">
    <property type="entry name" value="Ribonuclease Inhibitor"/>
    <property type="match status" value="2"/>
</dbReference>
<dbReference type="AlphaFoldDB" id="A0A8S1IRK7"/>
<comment type="caution">
    <text evidence="5">The sequence shown here is derived from an EMBL/GenBank/DDBJ whole genome shotgun (WGS) entry which is preliminary data.</text>
</comment>
<evidence type="ECO:0000313" key="5">
    <source>
        <dbReference type="EMBL" id="CAD7697524.1"/>
    </source>
</evidence>
<evidence type="ECO:0000259" key="4">
    <source>
        <dbReference type="Pfam" id="PF23598"/>
    </source>
</evidence>
<evidence type="ECO:0000256" key="1">
    <source>
        <dbReference type="ARBA" id="ARBA00004430"/>
    </source>
</evidence>
<dbReference type="SUPFAM" id="SSF52058">
    <property type="entry name" value="L domain-like"/>
    <property type="match status" value="1"/>
</dbReference>
<evidence type="ECO:0000256" key="3">
    <source>
        <dbReference type="ARBA" id="ARBA00022737"/>
    </source>
</evidence>